<dbReference type="GO" id="GO:0009253">
    <property type="term" value="P:peptidoglycan catabolic process"/>
    <property type="evidence" value="ECO:0007669"/>
    <property type="project" value="InterPro"/>
</dbReference>
<dbReference type="Proteomes" id="UP000297613">
    <property type="component" value="Unassembled WGS sequence"/>
</dbReference>
<name>A0A6N4QUI7_9LEPT</name>
<comment type="similarity">
    <text evidence="1">Belongs to the glycosyl hydrolase 25 family.</text>
</comment>
<evidence type="ECO:0000256" key="1">
    <source>
        <dbReference type="ARBA" id="ARBA00010646"/>
    </source>
</evidence>
<sequence length="242" mass="27825">MKSKRFFTFLFLLSFFLSGFGLYEALDRGWIWFVSPSPETYPIRGIDVSNHQGKIDWGAVPKSEISFVFIKATEGGDFVDRSFAFNWKEAKRNGFPTGAYHFFTLCKSGKEQAENFIRTVPKEVDSLPPVVDLEFVGNCKERPPVENVSAEIADFLKAVDSHYGKKTILYLTYEFIDLYIGSNFQDHPVWIRDLFKHPNTFSDIRWILWQYHSRGRVRGIDGSVDLNVLQGELKSLVEPSSL</sequence>
<dbReference type="GO" id="GO:0016052">
    <property type="term" value="P:carbohydrate catabolic process"/>
    <property type="evidence" value="ECO:0007669"/>
    <property type="project" value="TreeGrafter"/>
</dbReference>
<dbReference type="InterPro" id="IPR018077">
    <property type="entry name" value="Glyco_hydro_fam25_subgr"/>
</dbReference>
<gene>
    <name evidence="4" type="ORF">EHQ83_13180</name>
</gene>
<dbReference type="InterPro" id="IPR002053">
    <property type="entry name" value="Glyco_hydro_25"/>
</dbReference>
<organism evidence="4 5">
    <name type="scientific">Leptospira yasudae</name>
    <dbReference type="NCBI Taxonomy" id="2202201"/>
    <lineage>
        <taxon>Bacteria</taxon>
        <taxon>Pseudomonadati</taxon>
        <taxon>Spirochaetota</taxon>
        <taxon>Spirochaetia</taxon>
        <taxon>Leptospirales</taxon>
        <taxon>Leptospiraceae</taxon>
        <taxon>Leptospira</taxon>
    </lineage>
</organism>
<dbReference type="AlphaFoldDB" id="A0A6N4QUI7"/>
<dbReference type="InterPro" id="IPR017853">
    <property type="entry name" value="GH"/>
</dbReference>
<dbReference type="SUPFAM" id="SSF51445">
    <property type="entry name" value="(Trans)glycosidases"/>
    <property type="match status" value="1"/>
</dbReference>
<dbReference type="PROSITE" id="PS51904">
    <property type="entry name" value="GLYCOSYL_HYDROL_F25_2"/>
    <property type="match status" value="1"/>
</dbReference>
<accession>A0A6N4QUI7</accession>
<evidence type="ECO:0000313" key="4">
    <source>
        <dbReference type="EMBL" id="TGL82888.1"/>
    </source>
</evidence>
<dbReference type="GO" id="GO:0003796">
    <property type="term" value="F:lysozyme activity"/>
    <property type="evidence" value="ECO:0007669"/>
    <property type="project" value="InterPro"/>
</dbReference>
<proteinExistence type="inferred from homology"/>
<reference evidence="4 5" key="1">
    <citation type="journal article" date="2019" name="PLoS Negl. Trop. Dis.">
        <title>Revisiting the worldwide diversity of Leptospira species in the environment.</title>
        <authorList>
            <person name="Vincent A.T."/>
            <person name="Schiettekatte O."/>
            <person name="Bourhy P."/>
            <person name="Veyrier F.J."/>
            <person name="Picardeau M."/>
        </authorList>
    </citation>
    <scope>NUCLEOTIDE SEQUENCE [LARGE SCALE GENOMIC DNA]</scope>
    <source>
        <strain evidence="4 5">201702445</strain>
    </source>
</reference>
<keyword evidence="3" id="KW-0326">Glycosidase</keyword>
<keyword evidence="2" id="KW-0378">Hydrolase</keyword>
<dbReference type="SMART" id="SM00641">
    <property type="entry name" value="Glyco_25"/>
    <property type="match status" value="1"/>
</dbReference>
<dbReference type="Gene3D" id="3.20.20.80">
    <property type="entry name" value="Glycosidases"/>
    <property type="match status" value="1"/>
</dbReference>
<dbReference type="Pfam" id="PF01183">
    <property type="entry name" value="Glyco_hydro_25"/>
    <property type="match status" value="1"/>
</dbReference>
<evidence type="ECO:0000256" key="2">
    <source>
        <dbReference type="ARBA" id="ARBA00022801"/>
    </source>
</evidence>
<dbReference type="PANTHER" id="PTHR34135">
    <property type="entry name" value="LYSOZYME"/>
    <property type="match status" value="1"/>
</dbReference>
<dbReference type="GO" id="GO:0016998">
    <property type="term" value="P:cell wall macromolecule catabolic process"/>
    <property type="evidence" value="ECO:0007669"/>
    <property type="project" value="InterPro"/>
</dbReference>
<dbReference type="CDD" id="cd06413">
    <property type="entry name" value="GH25_muramidase_1"/>
    <property type="match status" value="1"/>
</dbReference>
<dbReference type="PANTHER" id="PTHR34135:SF2">
    <property type="entry name" value="LYSOZYME"/>
    <property type="match status" value="1"/>
</dbReference>
<comment type="caution">
    <text evidence="4">The sequence shown here is derived from an EMBL/GenBank/DDBJ whole genome shotgun (WGS) entry which is preliminary data.</text>
</comment>
<dbReference type="EMBL" id="RQGM01000052">
    <property type="protein sequence ID" value="TGL82888.1"/>
    <property type="molecule type" value="Genomic_DNA"/>
</dbReference>
<evidence type="ECO:0000313" key="5">
    <source>
        <dbReference type="Proteomes" id="UP000297613"/>
    </source>
</evidence>
<dbReference type="RefSeq" id="WP_135572248.1">
    <property type="nucleotide sequence ID" value="NZ_RQGK01000034.1"/>
</dbReference>
<evidence type="ECO:0000256" key="3">
    <source>
        <dbReference type="ARBA" id="ARBA00023295"/>
    </source>
</evidence>
<protein>
    <submittedName>
        <fullName evidence="4">Lysozyme</fullName>
    </submittedName>
</protein>